<comment type="caution">
    <text evidence="3">The sequence shown here is derived from an EMBL/GenBank/DDBJ whole genome shotgun (WGS) entry which is preliminary data.</text>
</comment>
<gene>
    <name evidence="3" type="ORF">C7H79_01420</name>
</gene>
<dbReference type="PANTHER" id="PTHR34606">
    <property type="entry name" value="BON DOMAIN-CONTAINING PROTEIN"/>
    <property type="match status" value="1"/>
</dbReference>
<dbReference type="Proteomes" id="UP000241912">
    <property type="component" value="Unassembled WGS sequence"/>
</dbReference>
<accession>A0A2P7NZ09</accession>
<dbReference type="AlphaFoldDB" id="A0A2P7NZ09"/>
<feature type="domain" description="BON" evidence="2">
    <location>
        <begin position="124"/>
        <end position="191"/>
    </location>
</feature>
<proteinExistence type="predicted"/>
<dbReference type="SMART" id="SM00749">
    <property type="entry name" value="BON"/>
    <property type="match status" value="2"/>
</dbReference>
<dbReference type="RefSeq" id="WP_106705512.1">
    <property type="nucleotide sequence ID" value="NZ_PXXU01000003.1"/>
</dbReference>
<evidence type="ECO:0000259" key="2">
    <source>
        <dbReference type="PROSITE" id="PS50914"/>
    </source>
</evidence>
<sequence length="191" mass="21387">MKYLDWRWLSVLVCFPLLAGCPMYTLSTASGSNSYISEDRRTSGIFIEDEGIELKASRRIHQQFGNNVHINVTSYNRIVLLTGEAPTEAIKTNIERLIMGVDNVRRIHNEIAIAANTALSSRSHDTLLTSKVKARFLAERKFQINHVKIVTENGVVYLLGMVTRQEGDNAAQIASSTSGVRKVVKAFEYLN</sequence>
<dbReference type="InterPro" id="IPR014004">
    <property type="entry name" value="Transpt-assoc_nodulatn_dom_bac"/>
</dbReference>
<dbReference type="PANTHER" id="PTHR34606:SF4">
    <property type="entry name" value="OUTER MEMBRANE LIPOPROTEIN DOLP"/>
    <property type="match status" value="1"/>
</dbReference>
<dbReference type="InterPro" id="IPR051686">
    <property type="entry name" value="Lipoprotein_DolP"/>
</dbReference>
<keyword evidence="4" id="KW-1185">Reference proteome</keyword>
<dbReference type="PROSITE" id="PS51257">
    <property type="entry name" value="PROKAR_LIPOPROTEIN"/>
    <property type="match status" value="1"/>
</dbReference>
<keyword evidence="1" id="KW-0732">Signal</keyword>
<evidence type="ECO:0000313" key="3">
    <source>
        <dbReference type="EMBL" id="PSJ18706.1"/>
    </source>
</evidence>
<evidence type="ECO:0000256" key="1">
    <source>
        <dbReference type="ARBA" id="ARBA00022729"/>
    </source>
</evidence>
<dbReference type="EMBL" id="PXXU01000003">
    <property type="protein sequence ID" value="PSJ18706.1"/>
    <property type="molecule type" value="Genomic_DNA"/>
</dbReference>
<feature type="domain" description="BON" evidence="2">
    <location>
        <begin position="48"/>
        <end position="115"/>
    </location>
</feature>
<name>A0A2P7NZ09_9PROT</name>
<dbReference type="OrthoDB" id="5294487at2"/>
<evidence type="ECO:0000313" key="4">
    <source>
        <dbReference type="Proteomes" id="UP000241912"/>
    </source>
</evidence>
<organism evidence="3 4">
    <name type="scientific">Nitrosomonas supralitoralis</name>
    <dbReference type="NCBI Taxonomy" id="2116706"/>
    <lineage>
        <taxon>Bacteria</taxon>
        <taxon>Pseudomonadati</taxon>
        <taxon>Pseudomonadota</taxon>
        <taxon>Betaproteobacteria</taxon>
        <taxon>Nitrosomonadales</taxon>
        <taxon>Nitrosomonadaceae</taxon>
        <taxon>Nitrosomonas</taxon>
    </lineage>
</organism>
<dbReference type="Gene3D" id="3.30.1340.30">
    <property type="match status" value="1"/>
</dbReference>
<dbReference type="PROSITE" id="PS50914">
    <property type="entry name" value="BON"/>
    <property type="match status" value="2"/>
</dbReference>
<dbReference type="InterPro" id="IPR007055">
    <property type="entry name" value="BON_dom"/>
</dbReference>
<dbReference type="Pfam" id="PF04972">
    <property type="entry name" value="BON"/>
    <property type="match status" value="2"/>
</dbReference>
<reference evidence="3 4" key="1">
    <citation type="submission" date="2018-03" db="EMBL/GenBank/DDBJ databases">
        <title>Draft genome of Nitrosomonas supralitoralis APG5.</title>
        <authorList>
            <person name="Urakawa H."/>
            <person name="Lopez J.V."/>
        </authorList>
    </citation>
    <scope>NUCLEOTIDE SEQUENCE [LARGE SCALE GENOMIC DNA]</scope>
    <source>
        <strain evidence="3 4">APG5</strain>
    </source>
</reference>
<protein>
    <submittedName>
        <fullName evidence="3">Transporter</fullName>
    </submittedName>
</protein>